<sequence length="522" mass="58270">MTRLRKSVLVAMTSLLLFGTAAEAATLRWAGQRDIFSLDPYSYGSTSNLAFLNHIYEGLVRYTPEFKVVPALATEWQLIDNKYWRFKLRQGVKFHNGADFTADDVIASLKRVSDPSSPLRGNIPLYVGSKKVDNYTVDIEVSAPSPLFLNDLTNIFMFNAQWLVDNKSEKPTDVGAQVEGYTTYHTNGTGPFKLESRVPDAKTILVVNDAWWDEKKHNIDRIEFTPITSAATRVAALLSGEVDLVDAAPIQDISRLESTPGIKVDKRSDLRTISIAFNRRERLTDGRDNPFNDLRVRQAFDHAIDRDLINKKVMRGLAHPAGALVAPEIPGYSAELDKPATYDPQLSRKLLAEAGKSDLAFTYLCMNDESVNEEDVCSGVVNMLTRAGFKPTLDIGPRAVQTPKRSSGKSDVYMVGWANEPTLDAYSILVQVLSTRHGADGVANYGGWSYPELDKMVKEAATEQDRDKRLAIETAALKFAKDQAIMIPLHQQPMAWAMTSKIENVVIRADNKPRHWLTRMTD</sequence>
<dbReference type="InterPro" id="IPR039424">
    <property type="entry name" value="SBP_5"/>
</dbReference>
<comment type="caution">
    <text evidence="7">The sequence shown here is derived from an EMBL/GenBank/DDBJ whole genome shotgun (WGS) entry which is preliminary data.</text>
</comment>
<organism evidence="7 8">
    <name type="scientific">Phyllobacterium myrsinacearum</name>
    <dbReference type="NCBI Taxonomy" id="28101"/>
    <lineage>
        <taxon>Bacteria</taxon>
        <taxon>Pseudomonadati</taxon>
        <taxon>Pseudomonadota</taxon>
        <taxon>Alphaproteobacteria</taxon>
        <taxon>Hyphomicrobiales</taxon>
        <taxon>Phyllobacteriaceae</taxon>
        <taxon>Phyllobacterium</taxon>
    </lineage>
</organism>
<dbReference type="Proteomes" id="UP000238563">
    <property type="component" value="Unassembled WGS sequence"/>
</dbReference>
<evidence type="ECO:0000256" key="1">
    <source>
        <dbReference type="ARBA" id="ARBA00004418"/>
    </source>
</evidence>
<comment type="subcellular location">
    <subcellularLocation>
        <location evidence="1">Periplasm</location>
    </subcellularLocation>
</comment>
<gene>
    <name evidence="7" type="ORF">C5750_15820</name>
</gene>
<name>A0A2S9JH92_9HYPH</name>
<accession>A0A2S9JH92</accession>
<dbReference type="AlphaFoldDB" id="A0A2S9JH92"/>
<dbReference type="GO" id="GO:1904680">
    <property type="term" value="F:peptide transmembrane transporter activity"/>
    <property type="evidence" value="ECO:0007669"/>
    <property type="project" value="TreeGrafter"/>
</dbReference>
<reference evidence="7 8" key="1">
    <citation type="submission" date="2018-02" db="EMBL/GenBank/DDBJ databases">
        <title>The draft genome of Phyllobacterium myrsinacearum DSM5892.</title>
        <authorList>
            <person name="Li L."/>
            <person name="Liu L."/>
            <person name="Zhang X."/>
            <person name="Wang T."/>
        </authorList>
    </citation>
    <scope>NUCLEOTIDE SEQUENCE [LARGE SCALE GENOMIC DNA]</scope>
    <source>
        <strain evidence="7 8">DSM 5892</strain>
    </source>
</reference>
<dbReference type="Gene3D" id="3.40.190.10">
    <property type="entry name" value="Periplasmic binding protein-like II"/>
    <property type="match status" value="1"/>
</dbReference>
<keyword evidence="8" id="KW-1185">Reference proteome</keyword>
<feature type="signal peptide" evidence="5">
    <location>
        <begin position="1"/>
        <end position="24"/>
    </location>
</feature>
<dbReference type="PIRSF" id="PIRSF002741">
    <property type="entry name" value="MppA"/>
    <property type="match status" value="1"/>
</dbReference>
<dbReference type="InterPro" id="IPR000914">
    <property type="entry name" value="SBP_5_dom"/>
</dbReference>
<proteinExistence type="inferred from homology"/>
<dbReference type="RefSeq" id="WP_105734865.1">
    <property type="nucleotide sequence ID" value="NZ_PVBT01000004.1"/>
</dbReference>
<feature type="domain" description="Solute-binding protein family 5" evidence="6">
    <location>
        <begin position="67"/>
        <end position="437"/>
    </location>
</feature>
<evidence type="ECO:0000256" key="5">
    <source>
        <dbReference type="SAM" id="SignalP"/>
    </source>
</evidence>
<dbReference type="SUPFAM" id="SSF53850">
    <property type="entry name" value="Periplasmic binding protein-like II"/>
    <property type="match status" value="1"/>
</dbReference>
<evidence type="ECO:0000256" key="3">
    <source>
        <dbReference type="ARBA" id="ARBA00022448"/>
    </source>
</evidence>
<evidence type="ECO:0000313" key="8">
    <source>
        <dbReference type="Proteomes" id="UP000238563"/>
    </source>
</evidence>
<comment type="similarity">
    <text evidence="2">Belongs to the bacterial solute-binding protein 5 family.</text>
</comment>
<feature type="chain" id="PRO_5015456139" evidence="5">
    <location>
        <begin position="25"/>
        <end position="522"/>
    </location>
</feature>
<dbReference type="GO" id="GO:0015833">
    <property type="term" value="P:peptide transport"/>
    <property type="evidence" value="ECO:0007669"/>
    <property type="project" value="TreeGrafter"/>
</dbReference>
<dbReference type="Pfam" id="PF00496">
    <property type="entry name" value="SBP_bac_5"/>
    <property type="match status" value="1"/>
</dbReference>
<dbReference type="PANTHER" id="PTHR30290">
    <property type="entry name" value="PERIPLASMIC BINDING COMPONENT OF ABC TRANSPORTER"/>
    <property type="match status" value="1"/>
</dbReference>
<dbReference type="GO" id="GO:0043190">
    <property type="term" value="C:ATP-binding cassette (ABC) transporter complex"/>
    <property type="evidence" value="ECO:0007669"/>
    <property type="project" value="InterPro"/>
</dbReference>
<dbReference type="Gene3D" id="3.10.105.10">
    <property type="entry name" value="Dipeptide-binding Protein, Domain 3"/>
    <property type="match status" value="1"/>
</dbReference>
<keyword evidence="3" id="KW-0813">Transport</keyword>
<dbReference type="PANTHER" id="PTHR30290:SF9">
    <property type="entry name" value="OLIGOPEPTIDE-BINDING PROTEIN APPA"/>
    <property type="match status" value="1"/>
</dbReference>
<dbReference type="GO" id="GO:0030288">
    <property type="term" value="C:outer membrane-bounded periplasmic space"/>
    <property type="evidence" value="ECO:0007669"/>
    <property type="project" value="UniProtKB-ARBA"/>
</dbReference>
<evidence type="ECO:0000313" key="7">
    <source>
        <dbReference type="EMBL" id="PRD52355.1"/>
    </source>
</evidence>
<dbReference type="InterPro" id="IPR030678">
    <property type="entry name" value="Peptide/Ni-bd"/>
</dbReference>
<protein>
    <submittedName>
        <fullName evidence="7">Peptide ABC transporter</fullName>
    </submittedName>
</protein>
<keyword evidence="4 5" id="KW-0732">Signal</keyword>
<evidence type="ECO:0000256" key="4">
    <source>
        <dbReference type="ARBA" id="ARBA00022729"/>
    </source>
</evidence>
<evidence type="ECO:0000259" key="6">
    <source>
        <dbReference type="Pfam" id="PF00496"/>
    </source>
</evidence>
<dbReference type="EMBL" id="PVBT01000004">
    <property type="protein sequence ID" value="PRD52355.1"/>
    <property type="molecule type" value="Genomic_DNA"/>
</dbReference>
<evidence type="ECO:0000256" key="2">
    <source>
        <dbReference type="ARBA" id="ARBA00005695"/>
    </source>
</evidence>
<dbReference type="OrthoDB" id="9803988at2"/>
<dbReference type="CDD" id="cd08498">
    <property type="entry name" value="PBP2_NikA_DppA_OppA_like_2"/>
    <property type="match status" value="1"/>
</dbReference>